<sequence length="428" mass="47021">MKHHPAIASSSSLSFPASESDPEDSFWRDFSFDFSFLTSDDHKSVHDDPLSSNTKESELEEPCSKNESAFSPLFAKMSECCKESELDDTEVDSPCWKGTCSNSFRSRDDLYGLNPMAPQFIPSNANREYGSPSLKRSLSSTFPPSSSSGDFISISNGIEQGSHQSLGIEPYDADERSLGLVCQDISNQFQRRVKLDPLAPLFVPAYALIHDKKSAVADDHLIATDRNAHSTYASSEVAHIGGSNPYSSNPRLGSQVSENTKLDSSGNKTHGFKKKLNPLAPQFSLADTKPKVYGSMENQSANVNSSVLFSPVSYRNNQELHAGLTQPSVHVGPSYKEVDTKQMGSYISHGSSSPQMDVKKLLTTIHGLSELLTHVTSGSPNEQDLHLINSTVQNLNSYINNGVQEEHTRKYDGLPNMFKVCYLSTIFK</sequence>
<keyword evidence="3" id="KW-1185">Reference proteome</keyword>
<evidence type="ECO:0000313" key="3">
    <source>
        <dbReference type="Proteomes" id="UP001642260"/>
    </source>
</evidence>
<evidence type="ECO:0000256" key="1">
    <source>
        <dbReference type="SAM" id="MobiDB-lite"/>
    </source>
</evidence>
<accession>A0ABC8JK62</accession>
<feature type="compositionally biased region" description="Basic and acidic residues" evidence="1">
    <location>
        <begin position="40"/>
        <end position="49"/>
    </location>
</feature>
<feature type="region of interest" description="Disordered" evidence="1">
    <location>
        <begin position="241"/>
        <end position="275"/>
    </location>
</feature>
<protein>
    <submittedName>
        <fullName evidence="2">Uncharacterized protein</fullName>
    </submittedName>
</protein>
<feature type="region of interest" description="Disordered" evidence="1">
    <location>
        <begin position="1"/>
        <end position="24"/>
    </location>
</feature>
<dbReference type="PANTHER" id="PTHR34361">
    <property type="entry name" value="OS08G0157800 PROTEIN"/>
    <property type="match status" value="1"/>
</dbReference>
<gene>
    <name evidence="2" type="ORF">ERUC_LOCUS12260</name>
</gene>
<dbReference type="PANTHER" id="PTHR34361:SF6">
    <property type="entry name" value="POX DOMAIN-CONTAINING PROTEIN"/>
    <property type="match status" value="1"/>
</dbReference>
<feature type="compositionally biased region" description="Low complexity" evidence="1">
    <location>
        <begin position="1"/>
        <end position="19"/>
    </location>
</feature>
<dbReference type="Proteomes" id="UP001642260">
    <property type="component" value="Unassembled WGS sequence"/>
</dbReference>
<dbReference type="EMBL" id="CAKOAT010116377">
    <property type="protein sequence ID" value="CAH8331015.1"/>
    <property type="molecule type" value="Genomic_DNA"/>
</dbReference>
<feature type="region of interest" description="Disordered" evidence="1">
    <location>
        <begin position="40"/>
        <end position="64"/>
    </location>
</feature>
<name>A0ABC8JK62_ERUVS</name>
<evidence type="ECO:0000313" key="2">
    <source>
        <dbReference type="EMBL" id="CAH8331015.1"/>
    </source>
</evidence>
<dbReference type="AlphaFoldDB" id="A0ABC8JK62"/>
<reference evidence="2 3" key="1">
    <citation type="submission" date="2022-03" db="EMBL/GenBank/DDBJ databases">
        <authorList>
            <person name="Macdonald S."/>
            <person name="Ahmed S."/>
            <person name="Newling K."/>
        </authorList>
    </citation>
    <scope>NUCLEOTIDE SEQUENCE [LARGE SCALE GENOMIC DNA]</scope>
</reference>
<proteinExistence type="predicted"/>
<feature type="compositionally biased region" description="Polar residues" evidence="1">
    <location>
        <begin position="244"/>
        <end position="268"/>
    </location>
</feature>
<organism evidence="2 3">
    <name type="scientific">Eruca vesicaria subsp. sativa</name>
    <name type="common">Garden rocket</name>
    <name type="synonym">Eruca sativa</name>
    <dbReference type="NCBI Taxonomy" id="29727"/>
    <lineage>
        <taxon>Eukaryota</taxon>
        <taxon>Viridiplantae</taxon>
        <taxon>Streptophyta</taxon>
        <taxon>Embryophyta</taxon>
        <taxon>Tracheophyta</taxon>
        <taxon>Spermatophyta</taxon>
        <taxon>Magnoliopsida</taxon>
        <taxon>eudicotyledons</taxon>
        <taxon>Gunneridae</taxon>
        <taxon>Pentapetalae</taxon>
        <taxon>rosids</taxon>
        <taxon>malvids</taxon>
        <taxon>Brassicales</taxon>
        <taxon>Brassicaceae</taxon>
        <taxon>Brassiceae</taxon>
        <taxon>Eruca</taxon>
    </lineage>
</organism>
<comment type="caution">
    <text evidence="2">The sequence shown here is derived from an EMBL/GenBank/DDBJ whole genome shotgun (WGS) entry which is preliminary data.</text>
</comment>